<dbReference type="PANTHER" id="PTHR43792">
    <property type="entry name" value="GNAT FAMILY, PUTATIVE (AFU_ORTHOLOGUE AFUA_3G00765)-RELATED-RELATED"/>
    <property type="match status" value="1"/>
</dbReference>
<dbReference type="OrthoDB" id="9798081at2"/>
<dbReference type="GO" id="GO:0016747">
    <property type="term" value="F:acyltransferase activity, transferring groups other than amino-acyl groups"/>
    <property type="evidence" value="ECO:0007669"/>
    <property type="project" value="InterPro"/>
</dbReference>
<dbReference type="EMBL" id="SDOZ01000004">
    <property type="protein sequence ID" value="RXZ58026.1"/>
    <property type="molecule type" value="Genomic_DNA"/>
</dbReference>
<evidence type="ECO:0000313" key="2">
    <source>
        <dbReference type="EMBL" id="RXZ58026.1"/>
    </source>
</evidence>
<comment type="caution">
    <text evidence="2">The sequence shown here is derived from an EMBL/GenBank/DDBJ whole genome shotgun (WGS) entry which is preliminary data.</text>
</comment>
<dbReference type="PROSITE" id="PS51186">
    <property type="entry name" value="GNAT"/>
    <property type="match status" value="1"/>
</dbReference>
<evidence type="ECO:0000313" key="3">
    <source>
        <dbReference type="Proteomes" id="UP000291269"/>
    </source>
</evidence>
<evidence type="ECO:0000259" key="1">
    <source>
        <dbReference type="PROSITE" id="PS51186"/>
    </source>
</evidence>
<dbReference type="Proteomes" id="UP000291269">
    <property type="component" value="Unassembled WGS sequence"/>
</dbReference>
<gene>
    <name evidence="2" type="ORF">ESZ91_10215</name>
</gene>
<dbReference type="RefSeq" id="WP_129226930.1">
    <property type="nucleotide sequence ID" value="NZ_SDOZ01000004.1"/>
</dbReference>
<dbReference type="InterPro" id="IPR051531">
    <property type="entry name" value="N-acetyltransferase"/>
</dbReference>
<reference evidence="2 3" key="1">
    <citation type="journal article" date="2019" name="Gut">
        <title>Antibiotics-induced monodominance of a novel gut bacterial order.</title>
        <authorList>
            <person name="Hildebrand F."/>
            <person name="Moitinho-Silva L."/>
            <person name="Blasche S."/>
            <person name="Jahn M.T."/>
            <person name="Gossmann T.I."/>
            <person name="Heuerta-Cepas J."/>
            <person name="Hercog R."/>
            <person name="Luetge M."/>
            <person name="Bahram M."/>
            <person name="Pryszlak A."/>
            <person name="Alves R.J."/>
            <person name="Waszak S.M."/>
            <person name="Zhu A."/>
            <person name="Ye L."/>
            <person name="Costea P.I."/>
            <person name="Aalvink S."/>
            <person name="Belzer C."/>
            <person name="Forslund S.K."/>
            <person name="Sunagawa S."/>
            <person name="Hentschel U."/>
            <person name="Merten C."/>
            <person name="Patil K.R."/>
            <person name="Benes V."/>
            <person name="Bork P."/>
        </authorList>
    </citation>
    <scope>NUCLEOTIDE SEQUENCE [LARGE SCALE GENOMIC DNA]</scope>
    <source>
        <strain evidence="2 3">HDS1380</strain>
    </source>
</reference>
<keyword evidence="3" id="KW-1185">Reference proteome</keyword>
<feature type="domain" description="N-acetyltransferase" evidence="1">
    <location>
        <begin position="8"/>
        <end position="169"/>
    </location>
</feature>
<name>A0A4Q2K8U1_9FIRM</name>
<dbReference type="SUPFAM" id="SSF55729">
    <property type="entry name" value="Acyl-CoA N-acyltransferases (Nat)"/>
    <property type="match status" value="1"/>
</dbReference>
<sequence length="169" mass="19866">MIAETERTFFCELTECDFGNLCTILQDEKAMYAYEHAFSEGEVREWLERQIERYRIYGFGLWAVKDKKSGEFLGQCGITMQKWDDALVPEIGYLFRRKFWHRGYATECAAACKRYAFEKLDFPAVYSIIRENNLPSIAVAVRNGMIPVGKQTKYYYGMVMPHIVYEVKR</sequence>
<accession>A0A4Q2K8U1</accession>
<organism evidence="2 3">
    <name type="scientific">Candidatus Borkfalkia ceftriaxoniphila</name>
    <dbReference type="NCBI Taxonomy" id="2508949"/>
    <lineage>
        <taxon>Bacteria</taxon>
        <taxon>Bacillati</taxon>
        <taxon>Bacillota</taxon>
        <taxon>Clostridia</taxon>
        <taxon>Christensenellales</taxon>
        <taxon>Christensenellaceae</taxon>
        <taxon>Candidatus Borkfalkia</taxon>
    </lineage>
</organism>
<protein>
    <submittedName>
        <fullName evidence="2">N-acetyltransferase</fullName>
    </submittedName>
</protein>
<dbReference type="AlphaFoldDB" id="A0A4Q2K8U1"/>
<dbReference type="Pfam" id="PF13302">
    <property type="entry name" value="Acetyltransf_3"/>
    <property type="match status" value="1"/>
</dbReference>
<dbReference type="InterPro" id="IPR000182">
    <property type="entry name" value="GNAT_dom"/>
</dbReference>
<dbReference type="PANTHER" id="PTHR43792:SF1">
    <property type="entry name" value="N-ACETYLTRANSFERASE DOMAIN-CONTAINING PROTEIN"/>
    <property type="match status" value="1"/>
</dbReference>
<keyword evidence="2" id="KW-0808">Transferase</keyword>
<dbReference type="Gene3D" id="3.40.630.30">
    <property type="match status" value="1"/>
</dbReference>
<dbReference type="InterPro" id="IPR016181">
    <property type="entry name" value="Acyl_CoA_acyltransferase"/>
</dbReference>
<proteinExistence type="predicted"/>